<organism evidence="1 2">
    <name type="scientific">Coffea canephora</name>
    <name type="common">Robusta coffee</name>
    <dbReference type="NCBI Taxonomy" id="49390"/>
    <lineage>
        <taxon>Eukaryota</taxon>
        <taxon>Viridiplantae</taxon>
        <taxon>Streptophyta</taxon>
        <taxon>Embryophyta</taxon>
        <taxon>Tracheophyta</taxon>
        <taxon>Spermatophyta</taxon>
        <taxon>Magnoliopsida</taxon>
        <taxon>eudicotyledons</taxon>
        <taxon>Gunneridae</taxon>
        <taxon>Pentapetalae</taxon>
        <taxon>asterids</taxon>
        <taxon>lamiids</taxon>
        <taxon>Gentianales</taxon>
        <taxon>Rubiaceae</taxon>
        <taxon>Ixoroideae</taxon>
        <taxon>Gardenieae complex</taxon>
        <taxon>Bertiereae - Coffeeae clade</taxon>
        <taxon>Coffeeae</taxon>
        <taxon>Coffea</taxon>
    </lineage>
</organism>
<dbReference type="AlphaFoldDB" id="A0A068V1C9"/>
<gene>
    <name evidence="1" type="ORF">GSCOC_T00040621001</name>
</gene>
<evidence type="ECO:0000313" key="2">
    <source>
        <dbReference type="Proteomes" id="UP000295252"/>
    </source>
</evidence>
<reference evidence="2" key="1">
    <citation type="journal article" date="2014" name="Science">
        <title>The coffee genome provides insight into the convergent evolution of caffeine biosynthesis.</title>
        <authorList>
            <person name="Denoeud F."/>
            <person name="Carretero-Paulet L."/>
            <person name="Dereeper A."/>
            <person name="Droc G."/>
            <person name="Guyot R."/>
            <person name="Pietrella M."/>
            <person name="Zheng C."/>
            <person name="Alberti A."/>
            <person name="Anthony F."/>
            <person name="Aprea G."/>
            <person name="Aury J.M."/>
            <person name="Bento P."/>
            <person name="Bernard M."/>
            <person name="Bocs S."/>
            <person name="Campa C."/>
            <person name="Cenci A."/>
            <person name="Combes M.C."/>
            <person name="Crouzillat D."/>
            <person name="Da Silva C."/>
            <person name="Daddiego L."/>
            <person name="De Bellis F."/>
            <person name="Dussert S."/>
            <person name="Garsmeur O."/>
            <person name="Gayraud T."/>
            <person name="Guignon V."/>
            <person name="Jahn K."/>
            <person name="Jamilloux V."/>
            <person name="Joet T."/>
            <person name="Labadie K."/>
            <person name="Lan T."/>
            <person name="Leclercq J."/>
            <person name="Lepelley M."/>
            <person name="Leroy T."/>
            <person name="Li L.T."/>
            <person name="Librado P."/>
            <person name="Lopez L."/>
            <person name="Munoz A."/>
            <person name="Noel B."/>
            <person name="Pallavicini A."/>
            <person name="Perrotta G."/>
            <person name="Poncet V."/>
            <person name="Pot D."/>
            <person name="Priyono X."/>
            <person name="Rigoreau M."/>
            <person name="Rouard M."/>
            <person name="Rozas J."/>
            <person name="Tranchant-Dubreuil C."/>
            <person name="VanBuren R."/>
            <person name="Zhang Q."/>
            <person name="Andrade A.C."/>
            <person name="Argout X."/>
            <person name="Bertrand B."/>
            <person name="de Kochko A."/>
            <person name="Graziosi G."/>
            <person name="Henry R.J."/>
            <person name="Jayarama X."/>
            <person name="Ming R."/>
            <person name="Nagai C."/>
            <person name="Rounsley S."/>
            <person name="Sankoff D."/>
            <person name="Giuliano G."/>
            <person name="Albert V.A."/>
            <person name="Wincker P."/>
            <person name="Lashermes P."/>
        </authorList>
    </citation>
    <scope>NUCLEOTIDE SEQUENCE [LARGE SCALE GENOMIC DNA]</scope>
    <source>
        <strain evidence="2">cv. DH200-94</strain>
    </source>
</reference>
<accession>A0A068V1C9</accession>
<dbReference type="Gramene" id="CDP14304">
    <property type="protein sequence ID" value="CDP14304"/>
    <property type="gene ID" value="GSCOC_T00040621001"/>
</dbReference>
<sequence length="83" mass="9737">MHICFQYPLFALNCDLVANFQRICPIHVFAFGGFRPSYIEFCFQFSTDGVDCFFFYLNKICLDNARVFQASDQKILNEKNFVV</sequence>
<name>A0A068V1C9_COFCA</name>
<dbReference type="Proteomes" id="UP000295252">
    <property type="component" value="Chromosome VIII"/>
</dbReference>
<proteinExistence type="predicted"/>
<evidence type="ECO:0000313" key="1">
    <source>
        <dbReference type="EMBL" id="CDP14304.1"/>
    </source>
</evidence>
<protein>
    <submittedName>
        <fullName evidence="1">Uncharacterized protein</fullName>
    </submittedName>
</protein>
<keyword evidence="2" id="KW-1185">Reference proteome</keyword>
<dbReference type="EMBL" id="HG739165">
    <property type="protein sequence ID" value="CDP14304.1"/>
    <property type="molecule type" value="Genomic_DNA"/>
</dbReference>
<dbReference type="InParanoid" id="A0A068V1C9"/>